<dbReference type="Pfam" id="PF00128">
    <property type="entry name" value="Alpha-amylase"/>
    <property type="match status" value="1"/>
</dbReference>
<dbReference type="InterPro" id="IPR045857">
    <property type="entry name" value="O16G_dom_2"/>
</dbReference>
<dbReference type="InterPro" id="IPR013780">
    <property type="entry name" value="Glyco_hydro_b"/>
</dbReference>
<dbReference type="SUPFAM" id="SSF51445">
    <property type="entry name" value="(Trans)glycosidases"/>
    <property type="match status" value="1"/>
</dbReference>
<dbReference type="GO" id="GO:0006865">
    <property type="term" value="P:amino acid transport"/>
    <property type="evidence" value="ECO:0007669"/>
    <property type="project" value="TreeGrafter"/>
</dbReference>
<dbReference type="AlphaFoldDB" id="A0A6F9DS51"/>
<dbReference type="GO" id="GO:0005975">
    <property type="term" value="P:carbohydrate metabolic process"/>
    <property type="evidence" value="ECO:0007669"/>
    <property type="project" value="InterPro"/>
</dbReference>
<organism evidence="3">
    <name type="scientific">Phallusia mammillata</name>
    <dbReference type="NCBI Taxonomy" id="59560"/>
    <lineage>
        <taxon>Eukaryota</taxon>
        <taxon>Metazoa</taxon>
        <taxon>Chordata</taxon>
        <taxon>Tunicata</taxon>
        <taxon>Ascidiacea</taxon>
        <taxon>Phlebobranchia</taxon>
        <taxon>Ascidiidae</taxon>
        <taxon>Phallusia</taxon>
    </lineage>
</organism>
<dbReference type="InterPro" id="IPR006047">
    <property type="entry name" value="GH13_cat_dom"/>
</dbReference>
<evidence type="ECO:0000313" key="3">
    <source>
        <dbReference type="EMBL" id="CAB3266277.1"/>
    </source>
</evidence>
<dbReference type="PANTHER" id="PTHR10357">
    <property type="entry name" value="ALPHA-AMYLASE FAMILY MEMBER"/>
    <property type="match status" value="1"/>
</dbReference>
<feature type="domain" description="Glycosyl hydrolase family 13 catalytic" evidence="2">
    <location>
        <begin position="87"/>
        <end position="525"/>
    </location>
</feature>
<sequence>MTPSTSDVTVEVNGNRMEMEPIHDGPYAGMPKEVLLKYSRQKKFVWARNILTACVILTILALLSMVIALIAVSPACQKFFQTSPIYQIYPKSFADSNNDGMGDINGIRSKLAYLGDDLNIETVWLNPVYDSPQIDNGYDVSDYRSIWPLFGTMADMEELITDLHDRGMKLIMDFVPNHTSDQHKWFNASSHPNHTDHEQYKDYYIWVDSTNGTSTGLPNNWQSVFPGNANSPAWEWNENREQFYYHAFYKEQPDLNLRNDQVLQELEDIMAYWMDMGVDGFRCDALAFMLESKSLRDNPLKDDTQPPSYENMYPDYTENQNGVHEIVASWRNLLKKYSSEPGVYRFMETEVYNEDIDIIMRYYGTEWQEEADFPMNFLLIDIGNDPSSWSGKNIEATVLKWMQNMPQSKWPNWVVGNHDNSRLVTRLGEKRARCTSFLTLTLSGTPGIYYGEEIGMTDYSMSDQTDFRDPERTPMQWDDTATAGFCYNCTPWLAVNPNNNDINVEAAKTEPTSMLSMYQDLLQLRSEVTFLRGWLCVVNSTQRSIVFVREMTGTQSYLVAINFDDGSSDTVDLTAFDTILPESGEIVAASDMTTSGNRQLRNLQIEAETGLVISFKRGGYFNQEASMSGRCFNPRKVCVNVIGLLEVC</sequence>
<keyword evidence="1" id="KW-1133">Transmembrane helix</keyword>
<keyword evidence="1" id="KW-0472">Membrane</keyword>
<proteinExistence type="evidence at transcript level"/>
<dbReference type="EMBL" id="LR790415">
    <property type="protein sequence ID" value="CAB3266277.1"/>
    <property type="molecule type" value="mRNA"/>
</dbReference>
<dbReference type="PANTHER" id="PTHR10357:SF179">
    <property type="entry name" value="NEUTRAL AND BASIC AMINO ACID TRANSPORT PROTEIN RBAT"/>
    <property type="match status" value="1"/>
</dbReference>
<dbReference type="Gene3D" id="2.60.40.1180">
    <property type="entry name" value="Golgi alpha-mannosidase II"/>
    <property type="match status" value="1"/>
</dbReference>
<dbReference type="InterPro" id="IPR017853">
    <property type="entry name" value="GH"/>
</dbReference>
<dbReference type="SMART" id="SM00642">
    <property type="entry name" value="Aamy"/>
    <property type="match status" value="1"/>
</dbReference>
<feature type="transmembrane region" description="Helical" evidence="1">
    <location>
        <begin position="50"/>
        <end position="72"/>
    </location>
</feature>
<gene>
    <name evidence="3" type="primary">Slc3a1</name>
</gene>
<accession>A0A6F9DS51</accession>
<reference evidence="3" key="1">
    <citation type="submission" date="2020-04" db="EMBL/GenBank/DDBJ databases">
        <authorList>
            <person name="Neveu A P."/>
        </authorList>
    </citation>
    <scope>NUCLEOTIDE SEQUENCE</scope>
    <source>
        <tissue evidence="3">Whole embryo</tissue>
    </source>
</reference>
<dbReference type="Gene3D" id="3.90.400.10">
    <property type="entry name" value="Oligo-1,6-glucosidase, Domain 2"/>
    <property type="match status" value="1"/>
</dbReference>
<evidence type="ECO:0000256" key="1">
    <source>
        <dbReference type="SAM" id="Phobius"/>
    </source>
</evidence>
<name>A0A6F9DS51_9ASCI</name>
<protein>
    <submittedName>
        <fullName evidence="3">Neutral and basic amino acid transport protein rBAT-like</fullName>
    </submittedName>
</protein>
<dbReference type="Gene3D" id="3.20.20.80">
    <property type="entry name" value="Glycosidases"/>
    <property type="match status" value="1"/>
</dbReference>
<keyword evidence="1" id="KW-0812">Transmembrane</keyword>
<evidence type="ECO:0000259" key="2">
    <source>
        <dbReference type="SMART" id="SM00642"/>
    </source>
</evidence>